<feature type="chain" id="PRO_5003841629" evidence="1">
    <location>
        <begin position="23"/>
        <end position="363"/>
    </location>
</feature>
<reference evidence="3 4" key="1">
    <citation type="journal article" date="2012" name="J. Bacteriol.">
        <title>Complete Genome Sequence of Mycobacterium vaccae Type Strain ATCC 25954.</title>
        <authorList>
            <person name="Ho Y.S."/>
            <person name="Adroub S.A."/>
            <person name="Abadi M."/>
            <person name="Al Alwan B."/>
            <person name="Alkhateeb R."/>
            <person name="Gao G."/>
            <person name="Ragab A."/>
            <person name="Ali S."/>
            <person name="van Soolingen D."/>
            <person name="Bitter W."/>
            <person name="Pain A."/>
            <person name="Abdallah A.M."/>
        </authorList>
    </citation>
    <scope>NUCLEOTIDE SEQUENCE [LARGE SCALE GENOMIC DNA]</scope>
    <source>
        <strain evidence="3 4">ATCC 25954</strain>
    </source>
</reference>
<dbReference type="RefSeq" id="WP_003930291.1">
    <property type="nucleotide sequence ID" value="NZ_JH814689.1"/>
</dbReference>
<name>K0UH05_MYCVA</name>
<keyword evidence="4" id="KW-1185">Reference proteome</keyword>
<dbReference type="PANTHER" id="PTHR46825">
    <property type="entry name" value="D-ALANYL-D-ALANINE-CARBOXYPEPTIDASE/ENDOPEPTIDASE AMPH"/>
    <property type="match status" value="1"/>
</dbReference>
<dbReference type="EMBL" id="ALQA01000057">
    <property type="protein sequence ID" value="EJZ06487.1"/>
    <property type="molecule type" value="Genomic_DNA"/>
</dbReference>
<accession>K0UH05</accession>
<dbReference type="Gene3D" id="3.40.710.10">
    <property type="entry name" value="DD-peptidase/beta-lactamase superfamily"/>
    <property type="match status" value="1"/>
</dbReference>
<dbReference type="Pfam" id="PF00144">
    <property type="entry name" value="Beta-lactamase"/>
    <property type="match status" value="1"/>
</dbReference>
<dbReference type="InterPro" id="IPR012338">
    <property type="entry name" value="Beta-lactam/transpept-like"/>
</dbReference>
<evidence type="ECO:0000259" key="2">
    <source>
        <dbReference type="Pfam" id="PF00144"/>
    </source>
</evidence>
<evidence type="ECO:0000313" key="3">
    <source>
        <dbReference type="EMBL" id="EJZ06487.1"/>
    </source>
</evidence>
<dbReference type="AlphaFoldDB" id="K0UH05"/>
<dbReference type="HOGENOM" id="CLU_020027_2_3_11"/>
<evidence type="ECO:0000313" key="4">
    <source>
        <dbReference type="Proteomes" id="UP000006072"/>
    </source>
</evidence>
<sequence length="363" mass="37278">MRLAAAVAALLLVATAAPPAGAQPIGVEGVLATVVAADGLAGAVAAVRHGDDVTAASAGYADVEAGTTFVPDTRVRVASITKTFVAAAILQLVGEGRVDLDASVEEYLPGLLRGTGIDGDAVTVRRLLRHQSGLPEYYGAETEPLTGPVAPRDLVARALARPAADPSPAVAIYTNTNYVVAGLLLESVTGRPAAEEITRRIIVPLGLTHTYFPAPGERWLRAPMAHGYETVGGERLDVTDGEPSDEYTAGSLISTSEDTAAFVTALLAGRVVAAPELAQMMDTVAWPLHGPGFRYGLGLVGIDLDCGVTVWGHSGDLAGYHSIMVAAPGRPAVSATFTQGSPGVRTLADDPRAKVLAATYCPG</sequence>
<dbReference type="eggNOG" id="COG1680">
    <property type="taxonomic scope" value="Bacteria"/>
</dbReference>
<evidence type="ECO:0000256" key="1">
    <source>
        <dbReference type="SAM" id="SignalP"/>
    </source>
</evidence>
<protein>
    <submittedName>
        <fullName evidence="3">Beta-lactamase</fullName>
    </submittedName>
</protein>
<feature type="signal peptide" evidence="1">
    <location>
        <begin position="1"/>
        <end position="22"/>
    </location>
</feature>
<dbReference type="PANTHER" id="PTHR46825:SF7">
    <property type="entry name" value="D-ALANYL-D-ALANINE CARBOXYPEPTIDASE"/>
    <property type="match status" value="1"/>
</dbReference>
<dbReference type="InterPro" id="IPR050491">
    <property type="entry name" value="AmpC-like"/>
</dbReference>
<dbReference type="Proteomes" id="UP000006072">
    <property type="component" value="Unassembled WGS sequence"/>
</dbReference>
<dbReference type="MEROPS" id="S12.003"/>
<keyword evidence="1" id="KW-0732">Signal</keyword>
<gene>
    <name evidence="3" type="ORF">MVAC_21708</name>
</gene>
<dbReference type="PATRIC" id="fig|1194972.3.peg.4330"/>
<feature type="domain" description="Beta-lactamase-related" evidence="2">
    <location>
        <begin position="32"/>
        <end position="358"/>
    </location>
</feature>
<dbReference type="InterPro" id="IPR001466">
    <property type="entry name" value="Beta-lactam-related"/>
</dbReference>
<dbReference type="SUPFAM" id="SSF56601">
    <property type="entry name" value="beta-lactamase/transpeptidase-like"/>
    <property type="match status" value="1"/>
</dbReference>
<comment type="caution">
    <text evidence="3">The sequence shown here is derived from an EMBL/GenBank/DDBJ whole genome shotgun (WGS) entry which is preliminary data.</text>
</comment>
<proteinExistence type="predicted"/>
<organism evidence="3 4">
    <name type="scientific">Mycolicibacterium vaccae ATCC 25954</name>
    <dbReference type="NCBI Taxonomy" id="1194972"/>
    <lineage>
        <taxon>Bacteria</taxon>
        <taxon>Bacillati</taxon>
        <taxon>Actinomycetota</taxon>
        <taxon>Actinomycetes</taxon>
        <taxon>Mycobacteriales</taxon>
        <taxon>Mycobacteriaceae</taxon>
        <taxon>Mycolicibacterium</taxon>
    </lineage>
</organism>